<dbReference type="EMBL" id="JASSZA010000009">
    <property type="protein sequence ID" value="KAK2102721.1"/>
    <property type="molecule type" value="Genomic_DNA"/>
</dbReference>
<accession>A0ABQ9V0D1</accession>
<evidence type="ECO:0000313" key="2">
    <source>
        <dbReference type="EMBL" id="KAK2102721.1"/>
    </source>
</evidence>
<evidence type="ECO:0000256" key="1">
    <source>
        <dbReference type="SAM" id="MobiDB-lite"/>
    </source>
</evidence>
<gene>
    <name evidence="2" type="ORF">P7K49_020388</name>
</gene>
<reference evidence="2 3" key="1">
    <citation type="submission" date="2023-05" db="EMBL/GenBank/DDBJ databases">
        <title>B98-5 Cell Line De Novo Hybrid Assembly: An Optical Mapping Approach.</title>
        <authorList>
            <person name="Kananen K."/>
            <person name="Auerbach J.A."/>
            <person name="Kautto E."/>
            <person name="Blachly J.S."/>
        </authorList>
    </citation>
    <scope>NUCLEOTIDE SEQUENCE [LARGE SCALE GENOMIC DNA]</scope>
    <source>
        <strain evidence="2">B95-8</strain>
        <tissue evidence="2">Cell line</tissue>
    </source>
</reference>
<comment type="caution">
    <text evidence="2">The sequence shown here is derived from an EMBL/GenBank/DDBJ whole genome shotgun (WGS) entry which is preliminary data.</text>
</comment>
<protein>
    <submittedName>
        <fullName evidence="2">Uncharacterized protein</fullName>
    </submittedName>
</protein>
<proteinExistence type="predicted"/>
<feature type="compositionally biased region" description="Polar residues" evidence="1">
    <location>
        <begin position="1"/>
        <end position="11"/>
    </location>
</feature>
<sequence>METSALKQQEQPAAAKIRNLPWGPGGRAGRRWPGWAGDRTPARSRLAAPGPAVSPDAPQVPRLVRSV</sequence>
<dbReference type="Proteomes" id="UP001266305">
    <property type="component" value="Unassembled WGS sequence"/>
</dbReference>
<organism evidence="2 3">
    <name type="scientific">Saguinus oedipus</name>
    <name type="common">Cotton-top tamarin</name>
    <name type="synonym">Oedipomidas oedipus</name>
    <dbReference type="NCBI Taxonomy" id="9490"/>
    <lineage>
        <taxon>Eukaryota</taxon>
        <taxon>Metazoa</taxon>
        <taxon>Chordata</taxon>
        <taxon>Craniata</taxon>
        <taxon>Vertebrata</taxon>
        <taxon>Euteleostomi</taxon>
        <taxon>Mammalia</taxon>
        <taxon>Eutheria</taxon>
        <taxon>Euarchontoglires</taxon>
        <taxon>Primates</taxon>
        <taxon>Haplorrhini</taxon>
        <taxon>Platyrrhini</taxon>
        <taxon>Cebidae</taxon>
        <taxon>Callitrichinae</taxon>
        <taxon>Saguinus</taxon>
    </lineage>
</organism>
<evidence type="ECO:0000313" key="3">
    <source>
        <dbReference type="Proteomes" id="UP001266305"/>
    </source>
</evidence>
<keyword evidence="3" id="KW-1185">Reference proteome</keyword>
<feature type="region of interest" description="Disordered" evidence="1">
    <location>
        <begin position="1"/>
        <end position="67"/>
    </location>
</feature>
<name>A0ABQ9V0D1_SAGOE</name>